<name>A0A174TNZ0_9FIRM</name>
<feature type="transmembrane region" description="Helical" evidence="1">
    <location>
        <begin position="179"/>
        <end position="196"/>
    </location>
</feature>
<dbReference type="Pfam" id="PF04892">
    <property type="entry name" value="VanZ"/>
    <property type="match status" value="1"/>
</dbReference>
<dbReference type="EMBL" id="CZAW01000070">
    <property type="protein sequence ID" value="CUQ08569.1"/>
    <property type="molecule type" value="Genomic_DNA"/>
</dbReference>
<sequence length="203" mass="23615">MKETIDLLGKILTNILTALYEPVGFSLLLSFLAMFFYLYAYEPIHAGKGWKSAIVTWYQKFKESVFFRKLFFLFFVTSLILFRTLLNRQLWMNPLSDVMGGWGIWETVNGEQKLTTECIENVIMMVPFSAVVMWTFGEKIGNGWKKILWQSWKIAFIFSISIEMLQLLLRLGTFQLSDIFYNTLGGMIGGLMYCAVMKARKRL</sequence>
<keyword evidence="1" id="KW-0472">Membrane</keyword>
<dbReference type="OrthoDB" id="1641961at2"/>
<dbReference type="InterPro" id="IPR006976">
    <property type="entry name" value="VanZ-like"/>
</dbReference>
<feature type="transmembrane region" description="Helical" evidence="1">
    <location>
        <begin position="66"/>
        <end position="86"/>
    </location>
</feature>
<evidence type="ECO:0000256" key="1">
    <source>
        <dbReference type="SAM" id="Phobius"/>
    </source>
</evidence>
<feature type="transmembrane region" description="Helical" evidence="1">
    <location>
        <begin position="12"/>
        <end position="40"/>
    </location>
</feature>
<accession>A0A174TNZ0</accession>
<reference evidence="3 4" key="1">
    <citation type="submission" date="2015-09" db="EMBL/GenBank/DDBJ databases">
        <authorList>
            <consortium name="Pathogen Informatics"/>
        </authorList>
    </citation>
    <scope>NUCLEOTIDE SEQUENCE [LARGE SCALE GENOMIC DNA]</scope>
    <source>
        <strain evidence="3 4">2789STDY5834911</strain>
    </source>
</reference>
<gene>
    <name evidence="3" type="ORF">ERS852523_03899</name>
</gene>
<evidence type="ECO:0000259" key="2">
    <source>
        <dbReference type="Pfam" id="PF04892"/>
    </source>
</evidence>
<feature type="transmembrane region" description="Helical" evidence="1">
    <location>
        <begin position="154"/>
        <end position="173"/>
    </location>
</feature>
<protein>
    <submittedName>
        <fullName evidence="3">VanZ like family</fullName>
    </submittedName>
</protein>
<evidence type="ECO:0000313" key="3">
    <source>
        <dbReference type="EMBL" id="CUQ08569.1"/>
    </source>
</evidence>
<organism evidence="3 4">
    <name type="scientific">Blautia wexlerae</name>
    <dbReference type="NCBI Taxonomy" id="418240"/>
    <lineage>
        <taxon>Bacteria</taxon>
        <taxon>Bacillati</taxon>
        <taxon>Bacillota</taxon>
        <taxon>Clostridia</taxon>
        <taxon>Lachnospirales</taxon>
        <taxon>Lachnospiraceae</taxon>
        <taxon>Blautia</taxon>
    </lineage>
</organism>
<dbReference type="RefSeq" id="WP_055153622.1">
    <property type="nucleotide sequence ID" value="NZ_CZAW01000070.1"/>
</dbReference>
<dbReference type="AlphaFoldDB" id="A0A174TNZ0"/>
<keyword evidence="1" id="KW-1133">Transmembrane helix</keyword>
<evidence type="ECO:0000313" key="4">
    <source>
        <dbReference type="Proteomes" id="UP000095712"/>
    </source>
</evidence>
<keyword evidence="1" id="KW-0812">Transmembrane</keyword>
<proteinExistence type="predicted"/>
<feature type="domain" description="VanZ-like" evidence="2">
    <location>
        <begin position="77"/>
        <end position="194"/>
    </location>
</feature>
<dbReference type="Proteomes" id="UP000095712">
    <property type="component" value="Unassembled WGS sequence"/>
</dbReference>